<accession>A0ACB7RRA3</accession>
<dbReference type="EMBL" id="CM023489">
    <property type="protein sequence ID" value="KAH6923034.1"/>
    <property type="molecule type" value="Genomic_DNA"/>
</dbReference>
<proteinExistence type="predicted"/>
<evidence type="ECO:0000313" key="2">
    <source>
        <dbReference type="Proteomes" id="UP000821845"/>
    </source>
</evidence>
<evidence type="ECO:0000313" key="1">
    <source>
        <dbReference type="EMBL" id="KAH6923034.1"/>
    </source>
</evidence>
<sequence length="190" mass="21264">MSLYPVLLRPRSRGRLRLVSRNPYDAPDIDPRYLTHPQDITTLVDAMKLCLRLAGMPALRELGTRVWERPLPGCELYPFLAEEYLACVARSYTSTLYHPAGTCRMGRVNDSRTVVDPKLRVKGIDHLRVVDASIMPTLVSGNTNAPVIMIAEKASDIIKEHWKEAANCTKELDAVNVTTPQLCNETSTSE</sequence>
<dbReference type="Proteomes" id="UP000821845">
    <property type="component" value="Chromosome 9"/>
</dbReference>
<keyword evidence="2" id="KW-1185">Reference proteome</keyword>
<comment type="caution">
    <text evidence="1">The sequence shown here is derived from an EMBL/GenBank/DDBJ whole genome shotgun (WGS) entry which is preliminary data.</text>
</comment>
<gene>
    <name evidence="1" type="ORF">HPB50_020758</name>
</gene>
<reference evidence="1" key="1">
    <citation type="submission" date="2020-05" db="EMBL/GenBank/DDBJ databases">
        <title>Large-scale comparative analyses of tick genomes elucidate their genetic diversity and vector capacities.</title>
        <authorList>
            <person name="Jia N."/>
            <person name="Wang J."/>
            <person name="Shi W."/>
            <person name="Du L."/>
            <person name="Sun Y."/>
            <person name="Zhan W."/>
            <person name="Jiang J."/>
            <person name="Wang Q."/>
            <person name="Zhang B."/>
            <person name="Ji P."/>
            <person name="Sakyi L.B."/>
            <person name="Cui X."/>
            <person name="Yuan T."/>
            <person name="Jiang B."/>
            <person name="Yang W."/>
            <person name="Lam T.T.-Y."/>
            <person name="Chang Q."/>
            <person name="Ding S."/>
            <person name="Wang X."/>
            <person name="Zhu J."/>
            <person name="Ruan X."/>
            <person name="Zhao L."/>
            <person name="Wei J."/>
            <person name="Que T."/>
            <person name="Du C."/>
            <person name="Cheng J."/>
            <person name="Dai P."/>
            <person name="Han X."/>
            <person name="Huang E."/>
            <person name="Gao Y."/>
            <person name="Liu J."/>
            <person name="Shao H."/>
            <person name="Ye R."/>
            <person name="Li L."/>
            <person name="Wei W."/>
            <person name="Wang X."/>
            <person name="Wang C."/>
            <person name="Yang T."/>
            <person name="Huo Q."/>
            <person name="Li W."/>
            <person name="Guo W."/>
            <person name="Chen H."/>
            <person name="Zhou L."/>
            <person name="Ni X."/>
            <person name="Tian J."/>
            <person name="Zhou Y."/>
            <person name="Sheng Y."/>
            <person name="Liu T."/>
            <person name="Pan Y."/>
            <person name="Xia L."/>
            <person name="Li J."/>
            <person name="Zhao F."/>
            <person name="Cao W."/>
        </authorList>
    </citation>
    <scope>NUCLEOTIDE SEQUENCE</scope>
    <source>
        <strain evidence="1">Hyas-2018</strain>
    </source>
</reference>
<protein>
    <submittedName>
        <fullName evidence="1">Uncharacterized protein</fullName>
    </submittedName>
</protein>
<organism evidence="1 2">
    <name type="scientific">Hyalomma asiaticum</name>
    <name type="common">Tick</name>
    <dbReference type="NCBI Taxonomy" id="266040"/>
    <lineage>
        <taxon>Eukaryota</taxon>
        <taxon>Metazoa</taxon>
        <taxon>Ecdysozoa</taxon>
        <taxon>Arthropoda</taxon>
        <taxon>Chelicerata</taxon>
        <taxon>Arachnida</taxon>
        <taxon>Acari</taxon>
        <taxon>Parasitiformes</taxon>
        <taxon>Ixodida</taxon>
        <taxon>Ixodoidea</taxon>
        <taxon>Ixodidae</taxon>
        <taxon>Hyalomminae</taxon>
        <taxon>Hyalomma</taxon>
    </lineage>
</organism>
<name>A0ACB7RRA3_HYAAI</name>